<evidence type="ECO:0000256" key="5">
    <source>
        <dbReference type="ARBA" id="ARBA00022692"/>
    </source>
</evidence>
<evidence type="ECO:0000259" key="10">
    <source>
        <dbReference type="Pfam" id="PF22895"/>
    </source>
</evidence>
<feature type="transmembrane region" description="Helical" evidence="8">
    <location>
        <begin position="178"/>
        <end position="196"/>
    </location>
</feature>
<dbReference type="InterPro" id="IPR050297">
    <property type="entry name" value="LipidA_mod_glycosyltrf_83"/>
</dbReference>
<feature type="transmembrane region" description="Helical" evidence="8">
    <location>
        <begin position="203"/>
        <end position="226"/>
    </location>
</feature>
<evidence type="ECO:0000256" key="6">
    <source>
        <dbReference type="ARBA" id="ARBA00022989"/>
    </source>
</evidence>
<dbReference type="PANTHER" id="PTHR33908">
    <property type="entry name" value="MANNOSYLTRANSFERASE YKCB-RELATED"/>
    <property type="match status" value="1"/>
</dbReference>
<dbReference type="GO" id="GO:0016763">
    <property type="term" value="F:pentosyltransferase activity"/>
    <property type="evidence" value="ECO:0007669"/>
    <property type="project" value="TreeGrafter"/>
</dbReference>
<dbReference type="Pfam" id="PF22895">
    <property type="entry name" value="DUF7024"/>
    <property type="match status" value="1"/>
</dbReference>
<dbReference type="EMBL" id="PNYC01000005">
    <property type="protein sequence ID" value="PMS36929.1"/>
    <property type="molecule type" value="Genomic_DNA"/>
</dbReference>
<feature type="transmembrane region" description="Helical" evidence="8">
    <location>
        <begin position="434"/>
        <end position="451"/>
    </location>
</feature>
<feature type="transmembrane region" description="Helical" evidence="8">
    <location>
        <begin position="373"/>
        <end position="395"/>
    </location>
</feature>
<reference evidence="11 12" key="1">
    <citation type="submission" date="2018-01" db="EMBL/GenBank/DDBJ databases">
        <title>Whole genome analyses suggest that Burkholderia sensu lato contains two further novel genera in the rhizoxinica-symbiotica group Mycetohabitans gen. nov., and Trinickia gen. nov.: implications for the evolution of diazotrophy and nodulation in the Burkholderiaceae.</title>
        <authorList>
            <person name="Estrada-de los Santos P."/>
            <person name="Palmer M."/>
            <person name="Chavez-Ramirez B."/>
            <person name="Beukes C."/>
            <person name="Steenkamp E.T."/>
            <person name="Hirsch A.M."/>
            <person name="Manyaka P."/>
            <person name="Maluk M."/>
            <person name="Lafos M."/>
            <person name="Crook M."/>
            <person name="Gross E."/>
            <person name="Simon M.F."/>
            <person name="Bueno dos Reis Junior F."/>
            <person name="Poole P.S."/>
            <person name="Venter S.N."/>
            <person name="James E.K."/>
        </authorList>
    </citation>
    <scope>NUCLEOTIDE SEQUENCE [LARGE SCALE GENOMIC DNA]</scope>
    <source>
        <strain evidence="11 12">JPY 581</strain>
    </source>
</reference>
<dbReference type="OrthoDB" id="1814621at2"/>
<sequence>MGIVKRLLSSIRVDRIGVSVIAILTLFLLLRNTGPYPTIMGDEWHYSAFSRLINLRSSPDPDYLYLALFRVATRCGDGYLQCARLVNIAWLLVGAGFLYLFARQFLSKVPAMLIAIIAIASPFNAYTVYFMPESMYFAGFWALAWFLIRHYRDGVSYYSIGAGLLLAALSLVKPHALFLLPGFVVFIAYQGYATNAERFLTKAAITGGSFVITALAAKLAGGYLLAGRAGLTLLGRRYTSMAADSDHTHRLIQTLMSSATVLWHHSIALAVLFGTPFCILLGRLFSRSRWTRGSHSAMLSLEILALAAIAPLLAVTAGFTVIAVGSGPYESLVRLHMRYYDFTFPFLFIIAASACSCAVSVKTQGFSKTITAILIAAMALYALFELKGLFIPSLADAPELFVLTYKQFSFLALGACSLLSLLVWTFNERKAAKLFIGVFTPLFLLTSLISVSNELRQRHRVDDYDAAGLIARQLLSDDDRERLLVAGPSAPSLLRTLFYVDAPSASYLELNSGDTFKVSAVPPDRKWLLVIGRHDALESAAEVSDAGRYALVNLDNVDFSSAPSAQTIERIDGVSTPEPSGTWSIGSQVSIVFHRPLPAKFTVRLTAAAFGPNVAKPFTASAGPQTKSFRLSATPTTVSLSFENNGSRTLSIAVPEPISAKALGLGADERPVGIRLIKLQIVPEKID</sequence>
<dbReference type="InterPro" id="IPR038731">
    <property type="entry name" value="RgtA/B/C-like"/>
</dbReference>
<evidence type="ECO:0000313" key="11">
    <source>
        <dbReference type="EMBL" id="PMS36929.1"/>
    </source>
</evidence>
<organism evidence="11 12">
    <name type="scientific">Trinickia symbiotica</name>
    <dbReference type="NCBI Taxonomy" id="863227"/>
    <lineage>
        <taxon>Bacteria</taxon>
        <taxon>Pseudomonadati</taxon>
        <taxon>Pseudomonadota</taxon>
        <taxon>Betaproteobacteria</taxon>
        <taxon>Burkholderiales</taxon>
        <taxon>Burkholderiaceae</taxon>
        <taxon>Trinickia</taxon>
    </lineage>
</organism>
<protein>
    <submittedName>
        <fullName evidence="11">Uncharacterized protein</fullName>
    </submittedName>
</protein>
<keyword evidence="12" id="KW-1185">Reference proteome</keyword>
<dbReference type="RefSeq" id="WP_018442327.1">
    <property type="nucleotide sequence ID" value="NZ_KB890187.1"/>
</dbReference>
<evidence type="ECO:0000256" key="3">
    <source>
        <dbReference type="ARBA" id="ARBA00022676"/>
    </source>
</evidence>
<evidence type="ECO:0000313" key="12">
    <source>
        <dbReference type="Proteomes" id="UP000235777"/>
    </source>
</evidence>
<feature type="transmembrane region" description="Helical" evidence="8">
    <location>
        <begin position="342"/>
        <end position="361"/>
    </location>
</feature>
<keyword evidence="3" id="KW-0328">Glycosyltransferase</keyword>
<feature type="transmembrane region" description="Helical" evidence="8">
    <location>
        <begin position="78"/>
        <end position="100"/>
    </location>
</feature>
<keyword evidence="4" id="KW-0808">Transferase</keyword>
<dbReference type="Pfam" id="PF13231">
    <property type="entry name" value="PMT_2"/>
    <property type="match status" value="1"/>
</dbReference>
<gene>
    <name evidence="11" type="ORF">C0Z20_09310</name>
</gene>
<feature type="transmembrane region" description="Helical" evidence="8">
    <location>
        <begin position="407"/>
        <end position="427"/>
    </location>
</feature>
<evidence type="ECO:0000256" key="4">
    <source>
        <dbReference type="ARBA" id="ARBA00022679"/>
    </source>
</evidence>
<accession>A0A2N7X591</accession>
<dbReference type="GO" id="GO:0009103">
    <property type="term" value="P:lipopolysaccharide biosynthetic process"/>
    <property type="evidence" value="ECO:0007669"/>
    <property type="project" value="UniProtKB-ARBA"/>
</dbReference>
<dbReference type="GO" id="GO:0005886">
    <property type="term" value="C:plasma membrane"/>
    <property type="evidence" value="ECO:0007669"/>
    <property type="project" value="UniProtKB-SubCell"/>
</dbReference>
<evidence type="ECO:0000256" key="1">
    <source>
        <dbReference type="ARBA" id="ARBA00004651"/>
    </source>
</evidence>
<dbReference type="PANTHER" id="PTHR33908:SF11">
    <property type="entry name" value="MEMBRANE PROTEIN"/>
    <property type="match status" value="1"/>
</dbReference>
<proteinExistence type="predicted"/>
<name>A0A2N7X591_9BURK</name>
<keyword evidence="2" id="KW-1003">Cell membrane</keyword>
<feature type="domain" description="DUF7024" evidence="10">
    <location>
        <begin position="555"/>
        <end position="683"/>
    </location>
</feature>
<feature type="domain" description="Glycosyltransferase RgtA/B/C/D-like" evidence="9">
    <location>
        <begin position="80"/>
        <end position="194"/>
    </location>
</feature>
<keyword evidence="5 8" id="KW-0812">Transmembrane</keyword>
<feature type="transmembrane region" description="Helical" evidence="8">
    <location>
        <begin position="297"/>
        <end position="322"/>
    </location>
</feature>
<evidence type="ECO:0000256" key="2">
    <source>
        <dbReference type="ARBA" id="ARBA00022475"/>
    </source>
</evidence>
<keyword evidence="7 8" id="KW-0472">Membrane</keyword>
<dbReference type="Proteomes" id="UP000235777">
    <property type="component" value="Unassembled WGS sequence"/>
</dbReference>
<evidence type="ECO:0000256" key="7">
    <source>
        <dbReference type="ARBA" id="ARBA00023136"/>
    </source>
</evidence>
<feature type="transmembrane region" description="Helical" evidence="8">
    <location>
        <begin position="12"/>
        <end position="30"/>
    </location>
</feature>
<evidence type="ECO:0000256" key="8">
    <source>
        <dbReference type="SAM" id="Phobius"/>
    </source>
</evidence>
<feature type="transmembrane region" description="Helical" evidence="8">
    <location>
        <begin position="129"/>
        <end position="148"/>
    </location>
</feature>
<feature type="transmembrane region" description="Helical" evidence="8">
    <location>
        <begin position="262"/>
        <end position="285"/>
    </location>
</feature>
<comment type="subcellular location">
    <subcellularLocation>
        <location evidence="1">Cell membrane</location>
        <topology evidence="1">Multi-pass membrane protein</topology>
    </subcellularLocation>
</comment>
<keyword evidence="6 8" id="KW-1133">Transmembrane helix</keyword>
<dbReference type="InterPro" id="IPR054288">
    <property type="entry name" value="DUF7024"/>
</dbReference>
<dbReference type="AlphaFoldDB" id="A0A2N7X591"/>
<comment type="caution">
    <text evidence="11">The sequence shown here is derived from an EMBL/GenBank/DDBJ whole genome shotgun (WGS) entry which is preliminary data.</text>
</comment>
<feature type="transmembrane region" description="Helical" evidence="8">
    <location>
        <begin position="155"/>
        <end position="172"/>
    </location>
</feature>
<evidence type="ECO:0000259" key="9">
    <source>
        <dbReference type="Pfam" id="PF13231"/>
    </source>
</evidence>
<dbReference type="STRING" id="863227.GCA_000373005_03737"/>